<protein>
    <submittedName>
        <fullName evidence="1">Flavoprotein</fullName>
    </submittedName>
</protein>
<name>A0A538TWX0_UNCEI</name>
<proteinExistence type="predicted"/>
<comment type="caution">
    <text evidence="1">The sequence shown here is derived from an EMBL/GenBank/DDBJ whole genome shotgun (WGS) entry which is preliminary data.</text>
</comment>
<dbReference type="SUPFAM" id="SSF51905">
    <property type="entry name" value="FAD/NAD(P)-binding domain"/>
    <property type="match status" value="1"/>
</dbReference>
<dbReference type="Proteomes" id="UP000316609">
    <property type="component" value="Unassembled WGS sequence"/>
</dbReference>
<dbReference type="InterPro" id="IPR036188">
    <property type="entry name" value="FAD/NAD-bd_sf"/>
</dbReference>
<dbReference type="PRINTS" id="PR00368">
    <property type="entry name" value="FADPNR"/>
</dbReference>
<sequence>MPTPARNTLAIVGAGPIGLEAALAALDRGLDAHVFERGEVGAHPRAWGHVRMFTPWRMNVGPTSRAHLEKAGWKSPDPEVCPTGEELADGYLEPLARLSELEGRIHAHAQVVHLARRGLLKGDSIGRRDHPFRLLVRDAGGRESYLHAFSAIDASGVYGQPNWAGDGGIPARQELYLAPQMSYHVDDVVGLRRSRHAGKRTLVVGGGASSATSVASLAKLAAEVSGTQVIWVTRGGREALLPENAGDPLSERRALYARARALASGADPAVEHIGEVRIEGFDFNSATHRYRVTLMRDEETRVVEVDQVLVNTGFGPDNSLYRELQVHECYASRGPMKLAAALLGASAGDCLTTPAFGADVLTNPEPDFFILGHKSYGRNPNFLLETGYKQVAEVVARLTGELATL</sequence>
<organism evidence="1 2">
    <name type="scientific">Eiseniibacteriota bacterium</name>
    <dbReference type="NCBI Taxonomy" id="2212470"/>
    <lineage>
        <taxon>Bacteria</taxon>
        <taxon>Candidatus Eiseniibacteriota</taxon>
    </lineage>
</organism>
<dbReference type="AlphaFoldDB" id="A0A538TWX0"/>
<evidence type="ECO:0000313" key="1">
    <source>
        <dbReference type="EMBL" id="TMQ68126.1"/>
    </source>
</evidence>
<reference evidence="1 2" key="1">
    <citation type="journal article" date="2019" name="Nat. Microbiol.">
        <title>Mediterranean grassland soil C-N compound turnover is dependent on rainfall and depth, and is mediated by genomically divergent microorganisms.</title>
        <authorList>
            <person name="Diamond S."/>
            <person name="Andeer P.F."/>
            <person name="Li Z."/>
            <person name="Crits-Christoph A."/>
            <person name="Burstein D."/>
            <person name="Anantharaman K."/>
            <person name="Lane K.R."/>
            <person name="Thomas B.C."/>
            <person name="Pan C."/>
            <person name="Northen T.R."/>
            <person name="Banfield J.F."/>
        </authorList>
    </citation>
    <scope>NUCLEOTIDE SEQUENCE [LARGE SCALE GENOMIC DNA]</scope>
    <source>
        <strain evidence="1">WS_8</strain>
    </source>
</reference>
<gene>
    <name evidence="1" type="ORF">E6K78_02325</name>
</gene>
<dbReference type="PRINTS" id="PR00411">
    <property type="entry name" value="PNDRDTASEI"/>
</dbReference>
<accession>A0A538TWX0</accession>
<dbReference type="EMBL" id="VBOY01000015">
    <property type="protein sequence ID" value="TMQ68126.1"/>
    <property type="molecule type" value="Genomic_DNA"/>
</dbReference>
<dbReference type="Gene3D" id="3.50.50.60">
    <property type="entry name" value="FAD/NAD(P)-binding domain"/>
    <property type="match status" value="1"/>
</dbReference>
<evidence type="ECO:0000313" key="2">
    <source>
        <dbReference type="Proteomes" id="UP000316609"/>
    </source>
</evidence>